<dbReference type="Proteomes" id="UP000001396">
    <property type="component" value="Unassembled WGS sequence"/>
</dbReference>
<comment type="caution">
    <text evidence="2">The sequence shown here is derived from an EMBL/GenBank/DDBJ whole genome shotgun (WGS) entry which is preliminary data.</text>
</comment>
<dbReference type="SUPFAM" id="SSF140860">
    <property type="entry name" value="Pseudo ankyrin repeat-like"/>
    <property type="match status" value="1"/>
</dbReference>
<proteinExistence type="predicted"/>
<dbReference type="PROSITE" id="PS50088">
    <property type="entry name" value="ANK_REPEAT"/>
    <property type="match status" value="1"/>
</dbReference>
<dbReference type="SMART" id="SM00248">
    <property type="entry name" value="ANK"/>
    <property type="match status" value="8"/>
</dbReference>
<evidence type="ECO:0008006" key="4">
    <source>
        <dbReference type="Google" id="ProtNLM"/>
    </source>
</evidence>
<gene>
    <name evidence="2" type="ORF">PPL_00572</name>
</gene>
<dbReference type="InParanoid" id="D3AWU4"/>
<dbReference type="Gene3D" id="1.25.40.20">
    <property type="entry name" value="Ankyrin repeat-containing domain"/>
    <property type="match status" value="3"/>
</dbReference>
<accession>D3AWU4</accession>
<dbReference type="Pfam" id="PF12796">
    <property type="entry name" value="Ank_2"/>
    <property type="match status" value="3"/>
</dbReference>
<sequence length="1092" mass="125240">MDIKIKSLLVSIFKNRYIANVLNSHIKIINDQESCGYSFKYQEIDSFDWIIKNNYECLLREKIIHSIDDMLPPSLETIKLLFLKITDVQLISKIYNHFKSLFSNEYWCIDSAAITGNLKVVEVLLEYGLPFTNHALENAAKHGHLEVVKLLLNKQPEMRSNCLDYASSSGNLDLVSYLHQMGVECTVSAIDNAAAADHMEVMDFLMKNRTEGCSLNTIIGLIEHNHYEMIRSLLKKKLFSFGKSSASQRLRVFSHSIDSYAEKIVITAIAKGNLDILRFLVEETKYVEVVRPTFLDTACSEGHLEIVKYMLDTFELQNKNLTTSLELACSKRHHEVVEYLLNSSVKYDAKSKLLDIAMENGDIPMVTILREHNFKLRSSQSVVKSGNLEIFRMYMESPMFNLAHIATILFAACGNGHLPIVKNLFEQFPHMFGGHTALDNATTSGNTELVRFILENVADLKIQKQTLCSAAALPSLEIVKLLIERFHDDESLHSSYPDAMMLAAENGSLDLATEIYHEWQDPLWNKDAPELWLGGSWLRWKSKVFEIAEAINSFKYIDYGLTCDRGNLKMIQWLLNDLGAERVNNPAYLLRLIAMKGHSTLLERCFENESLHDIMSVFDGACLSSNLAIVKWLIKISGNKKIILPHHTKSCYQYPKMNETIISLFDYGAPFDPDKAKKYFKDERIDRLELLFKKQLSSQTSPDLLHQLILSYLDYSVFYFSKNMQLSELFQNRRSKSMFHREKSYDLVDDSYDRFAISQLFQLALVCKAWFIHTQRNIIYLDIIINNNNTPQPCEYLFPIRGNTSFTTIKPNQWSIIQPQFLKSIKIQVLNNINNNIVSNIGLIGFKDSYQSEIRSFLSDMNNLETLVFDIHIDEKSIDFISDIHSQLNHSKQSLQLFTYIASPSFTTKICERIISMQPSLSVHLTWSDYRNLEEKVAMVQSLSPVSLILLELSELVGFDLYSDSFQLYPPEFKPIFNMKSLRSLVTQGYIDPDDICDNLGSFTHLIVKFDPEIGDHNKFCNLLKSNTSITTLSLKHCQSVTIQDLLQTNNTIQSLRLSKCNIFDIDLTNNNTLRNLVIPANKENTIKNNNK</sequence>
<evidence type="ECO:0000313" key="2">
    <source>
        <dbReference type="EMBL" id="EFA86767.1"/>
    </source>
</evidence>
<keyword evidence="1" id="KW-0040">ANK repeat</keyword>
<organism evidence="2 3">
    <name type="scientific">Heterostelium pallidum (strain ATCC 26659 / Pp 5 / PN500)</name>
    <name type="common">Cellular slime mold</name>
    <name type="synonym">Polysphondylium pallidum</name>
    <dbReference type="NCBI Taxonomy" id="670386"/>
    <lineage>
        <taxon>Eukaryota</taxon>
        <taxon>Amoebozoa</taxon>
        <taxon>Evosea</taxon>
        <taxon>Eumycetozoa</taxon>
        <taxon>Dictyostelia</taxon>
        <taxon>Acytosteliales</taxon>
        <taxon>Acytosteliaceae</taxon>
        <taxon>Heterostelium</taxon>
    </lineage>
</organism>
<dbReference type="PROSITE" id="PS50297">
    <property type="entry name" value="ANK_REP_REGION"/>
    <property type="match status" value="1"/>
</dbReference>
<reference evidence="2 3" key="1">
    <citation type="journal article" date="2011" name="Genome Res.">
        <title>Phylogeny-wide analysis of social amoeba genomes highlights ancient origins for complex intercellular communication.</title>
        <authorList>
            <person name="Heidel A.J."/>
            <person name="Lawal H.M."/>
            <person name="Felder M."/>
            <person name="Schilde C."/>
            <person name="Helps N.R."/>
            <person name="Tunggal B."/>
            <person name="Rivero F."/>
            <person name="John U."/>
            <person name="Schleicher M."/>
            <person name="Eichinger L."/>
            <person name="Platzer M."/>
            <person name="Noegel A.A."/>
            <person name="Schaap P."/>
            <person name="Gloeckner G."/>
        </authorList>
    </citation>
    <scope>NUCLEOTIDE SEQUENCE [LARGE SCALE GENOMIC DNA]</scope>
    <source>
        <strain evidence="3">ATCC 26659 / Pp 5 / PN500</strain>
    </source>
</reference>
<evidence type="ECO:0000256" key="1">
    <source>
        <dbReference type="PROSITE-ProRule" id="PRU00023"/>
    </source>
</evidence>
<evidence type="ECO:0000313" key="3">
    <source>
        <dbReference type="Proteomes" id="UP000001396"/>
    </source>
</evidence>
<dbReference type="InterPro" id="IPR052050">
    <property type="entry name" value="SecEffector_AnkRepeat"/>
</dbReference>
<keyword evidence="3" id="KW-1185">Reference proteome</keyword>
<dbReference type="PANTHER" id="PTHR46586">
    <property type="entry name" value="ANKYRIN REPEAT-CONTAINING PROTEIN"/>
    <property type="match status" value="1"/>
</dbReference>
<dbReference type="EMBL" id="ADBJ01000002">
    <property type="protein sequence ID" value="EFA86767.1"/>
    <property type="molecule type" value="Genomic_DNA"/>
</dbReference>
<dbReference type="InterPro" id="IPR002110">
    <property type="entry name" value="Ankyrin_rpt"/>
</dbReference>
<dbReference type="RefSeq" id="XP_020438871.1">
    <property type="nucleotide sequence ID" value="XM_020571597.1"/>
</dbReference>
<dbReference type="AlphaFoldDB" id="D3AWU4"/>
<dbReference type="InterPro" id="IPR036770">
    <property type="entry name" value="Ankyrin_rpt-contain_sf"/>
</dbReference>
<dbReference type="STRING" id="670386.D3AWU4"/>
<dbReference type="GeneID" id="31356105"/>
<name>D3AWU4_HETP5</name>
<dbReference type="PANTHER" id="PTHR46586:SF1">
    <property type="entry name" value="ANKYRIN REPEAT-CONTAINING PROTEIN"/>
    <property type="match status" value="1"/>
</dbReference>
<protein>
    <recommendedName>
        <fullName evidence="4">Ankyrin repeat-containing protein</fullName>
    </recommendedName>
</protein>
<dbReference type="SUPFAM" id="SSF48403">
    <property type="entry name" value="Ankyrin repeat"/>
    <property type="match status" value="1"/>
</dbReference>
<feature type="repeat" description="ANK" evidence="1">
    <location>
        <begin position="433"/>
        <end position="465"/>
    </location>
</feature>